<comment type="caution">
    <text evidence="9">The sequence shown here is derived from an EMBL/GenBank/DDBJ whole genome shotgun (WGS) entry which is preliminary data.</text>
</comment>
<feature type="transmembrane region" description="Helical" evidence="8">
    <location>
        <begin position="73"/>
        <end position="90"/>
    </location>
</feature>
<proteinExistence type="inferred from homology"/>
<evidence type="ECO:0000313" key="10">
    <source>
        <dbReference type="Proteomes" id="UP000075714"/>
    </source>
</evidence>
<dbReference type="OrthoDB" id="754047at2759"/>
<evidence type="ECO:0000256" key="2">
    <source>
        <dbReference type="ARBA" id="ARBA00007015"/>
    </source>
</evidence>
<evidence type="ECO:0000313" key="9">
    <source>
        <dbReference type="EMBL" id="KXZ51762.1"/>
    </source>
</evidence>
<keyword evidence="6 8" id="KW-0472">Membrane</keyword>
<feature type="region of interest" description="Disordered" evidence="7">
    <location>
        <begin position="382"/>
        <end position="453"/>
    </location>
</feature>
<dbReference type="EMBL" id="LSYV01000012">
    <property type="protein sequence ID" value="KXZ51762.1"/>
    <property type="molecule type" value="Genomic_DNA"/>
</dbReference>
<organism evidence="9 10">
    <name type="scientific">Gonium pectorale</name>
    <name type="common">Green alga</name>
    <dbReference type="NCBI Taxonomy" id="33097"/>
    <lineage>
        <taxon>Eukaryota</taxon>
        <taxon>Viridiplantae</taxon>
        <taxon>Chlorophyta</taxon>
        <taxon>core chlorophytes</taxon>
        <taxon>Chlorophyceae</taxon>
        <taxon>CS clade</taxon>
        <taxon>Chlamydomonadales</taxon>
        <taxon>Volvocaceae</taxon>
        <taxon>Gonium</taxon>
    </lineage>
</organism>
<evidence type="ECO:0000256" key="8">
    <source>
        <dbReference type="SAM" id="Phobius"/>
    </source>
</evidence>
<feature type="compositionally biased region" description="Low complexity" evidence="7">
    <location>
        <begin position="485"/>
        <end position="501"/>
    </location>
</feature>
<evidence type="ECO:0000256" key="7">
    <source>
        <dbReference type="SAM" id="MobiDB-lite"/>
    </source>
</evidence>
<dbReference type="SUPFAM" id="SSF103473">
    <property type="entry name" value="MFS general substrate transporter"/>
    <property type="match status" value="1"/>
</dbReference>
<keyword evidence="3" id="KW-0813">Transport</keyword>
<evidence type="ECO:0000256" key="6">
    <source>
        <dbReference type="ARBA" id="ARBA00023136"/>
    </source>
</evidence>
<keyword evidence="5 8" id="KW-1133">Transmembrane helix</keyword>
<dbReference type="InterPro" id="IPR036259">
    <property type="entry name" value="MFS_trans_sf"/>
</dbReference>
<feature type="transmembrane region" description="Helical" evidence="8">
    <location>
        <begin position="47"/>
        <end position="67"/>
    </location>
</feature>
<dbReference type="Gene3D" id="1.20.1250.20">
    <property type="entry name" value="MFS general substrate transporter like domains"/>
    <property type="match status" value="1"/>
</dbReference>
<feature type="transmembrane region" description="Helical" evidence="8">
    <location>
        <begin position="356"/>
        <end position="375"/>
    </location>
</feature>
<dbReference type="Proteomes" id="UP000075714">
    <property type="component" value="Unassembled WGS sequence"/>
</dbReference>
<comment type="subcellular location">
    <subcellularLocation>
        <location evidence="1">Membrane</location>
        <topology evidence="1">Multi-pass membrane protein</topology>
    </subcellularLocation>
</comment>
<dbReference type="PANTHER" id="PTHR31585:SF0">
    <property type="entry name" value="FOLATE-BIOPTERIN TRANSPORTER 1, CHLOROPLASTIC"/>
    <property type="match status" value="1"/>
</dbReference>
<protein>
    <submittedName>
        <fullName evidence="9">Uncharacterized protein</fullName>
    </submittedName>
</protein>
<name>A0A150GPU5_GONPE</name>
<evidence type="ECO:0000256" key="4">
    <source>
        <dbReference type="ARBA" id="ARBA00022692"/>
    </source>
</evidence>
<evidence type="ECO:0000256" key="5">
    <source>
        <dbReference type="ARBA" id="ARBA00022989"/>
    </source>
</evidence>
<dbReference type="STRING" id="33097.A0A150GPU5"/>
<reference evidence="10" key="1">
    <citation type="journal article" date="2016" name="Nat. Commun.">
        <title>The Gonium pectorale genome demonstrates co-option of cell cycle regulation during the evolution of multicellularity.</title>
        <authorList>
            <person name="Hanschen E.R."/>
            <person name="Marriage T.N."/>
            <person name="Ferris P.J."/>
            <person name="Hamaji T."/>
            <person name="Toyoda A."/>
            <person name="Fujiyama A."/>
            <person name="Neme R."/>
            <person name="Noguchi H."/>
            <person name="Minakuchi Y."/>
            <person name="Suzuki M."/>
            <person name="Kawai-Toyooka H."/>
            <person name="Smith D.R."/>
            <person name="Sparks H."/>
            <person name="Anderson J."/>
            <person name="Bakaric R."/>
            <person name="Luria V."/>
            <person name="Karger A."/>
            <person name="Kirschner M.W."/>
            <person name="Durand P.M."/>
            <person name="Michod R.E."/>
            <person name="Nozaki H."/>
            <person name="Olson B.J."/>
        </authorList>
    </citation>
    <scope>NUCLEOTIDE SEQUENCE [LARGE SCALE GENOMIC DNA]</scope>
    <source>
        <strain evidence="10">NIES-2863</strain>
    </source>
</reference>
<sequence length="538" mass="55002">MHVFCCMPCVVQVSYIISASGIPWAVKPLIGMLSDTVPLWGYRRKSYLVASGLGGALSWLLLCLAARSRSGALGPILLTSAASAVSDVVVDSMVVERARREKLADSGSLQSLCWAAYAVGQVGSAYWSGSLVEQLGARAVFALTALMPLLVLLVGLRVREERGPGVIALLRRLCADEGAGRDSAACGGGGRCGDDGVMADGGKGPGVGGGGRSAVGEARPLQRLPVSDLDEDPGGRVGVYHALLRRRPLRCVLLWGTLLCAACQASSLVLVTRANVALGLDDHWFALGDSVSVIQYVLFMPTMVLAARLCPPGMEATLFATLMSIGNIAWGVRYMLGASLMQLLGVTATDFRRLPLFIAICNIALLLPLPLLLLVPRQLDSDPEPAPGDTAGNGTDEGKAHGGGQEEAGPGPGGLGAGVDGSDGIGGEGSGAAVAEGPAGRGGGEAHGPWWGLGMHHRRHEVGATATDAAAAFRDPGVIDVQAESSSPSPGPRGSRPSTPSACGGGKEAHAAFGSRAAAWASADELDPRSTGVLATSV</sequence>
<feature type="transmembrane region" description="Helical" evidence="8">
    <location>
        <begin position="252"/>
        <end position="272"/>
    </location>
</feature>
<gene>
    <name evidence="9" type="ORF">GPECTOR_11g206</name>
</gene>
<accession>A0A150GPU5</accession>
<dbReference type="AlphaFoldDB" id="A0A150GPU5"/>
<feature type="transmembrane region" description="Helical" evidence="8">
    <location>
        <begin position="135"/>
        <end position="156"/>
    </location>
</feature>
<evidence type="ECO:0000256" key="3">
    <source>
        <dbReference type="ARBA" id="ARBA00022448"/>
    </source>
</evidence>
<dbReference type="PANTHER" id="PTHR31585">
    <property type="entry name" value="FOLATE-BIOPTERIN TRANSPORTER 1, CHLOROPLASTIC"/>
    <property type="match status" value="1"/>
</dbReference>
<feature type="compositionally biased region" description="Gly residues" evidence="7">
    <location>
        <begin position="401"/>
        <end position="430"/>
    </location>
</feature>
<feature type="transmembrane region" description="Helical" evidence="8">
    <location>
        <begin position="284"/>
        <end position="306"/>
    </location>
</feature>
<feature type="region of interest" description="Disordered" evidence="7">
    <location>
        <begin position="481"/>
        <end position="510"/>
    </location>
</feature>
<feature type="transmembrane region" description="Helical" evidence="8">
    <location>
        <begin position="318"/>
        <end position="336"/>
    </location>
</feature>
<dbReference type="Pfam" id="PF03092">
    <property type="entry name" value="BT1"/>
    <property type="match status" value="2"/>
</dbReference>
<evidence type="ECO:0000256" key="1">
    <source>
        <dbReference type="ARBA" id="ARBA00004141"/>
    </source>
</evidence>
<keyword evidence="4 8" id="KW-0812">Transmembrane</keyword>
<comment type="similarity">
    <text evidence="2">Belongs to the major facilitator superfamily. Folate-biopterin transporter (TC 2.A.71) family.</text>
</comment>
<dbReference type="InterPro" id="IPR039309">
    <property type="entry name" value="BT1"/>
</dbReference>
<keyword evidence="10" id="KW-1185">Reference proteome</keyword>
<dbReference type="GO" id="GO:0016020">
    <property type="term" value="C:membrane"/>
    <property type="evidence" value="ECO:0007669"/>
    <property type="project" value="UniProtKB-SubCell"/>
</dbReference>